<dbReference type="Proteomes" id="UP000184112">
    <property type="component" value="Unassembled WGS sequence"/>
</dbReference>
<dbReference type="InterPro" id="IPR014992">
    <property type="entry name" value="DUF1842"/>
</dbReference>
<sequence length="162" mass="17108">MEQNPLEKTRRIRKAIRVGNQKRKVMSDLLAGAYLAKGTIGNVGTPGAPIASFSLVVVPSQNSVSGTVVISQAVEGPDSHIVVQVTGKIYATGFGQFTQVVSLNGQYVHTFPPPAIGAFLADFDAHLAIDGSWNGTGGFSYYQHDIENVPVKAAANLQAELA</sequence>
<evidence type="ECO:0000313" key="3">
    <source>
        <dbReference type="Proteomes" id="UP000184112"/>
    </source>
</evidence>
<proteinExistence type="predicted"/>
<feature type="domain" description="DUF1842" evidence="1">
    <location>
        <begin position="32"/>
        <end position="143"/>
    </location>
</feature>
<dbReference type="AlphaFoldDB" id="A0A1M5LDA9"/>
<accession>A0A1M5LDA9</accession>
<dbReference type="Pfam" id="PF08896">
    <property type="entry name" value="DUF1842"/>
    <property type="match status" value="1"/>
</dbReference>
<evidence type="ECO:0000259" key="1">
    <source>
        <dbReference type="Pfam" id="PF08896"/>
    </source>
</evidence>
<organism evidence="2 3">
    <name type="scientific">Flavobacterium johnsoniae</name>
    <name type="common">Cytophaga johnsonae</name>
    <dbReference type="NCBI Taxonomy" id="986"/>
    <lineage>
        <taxon>Bacteria</taxon>
        <taxon>Pseudomonadati</taxon>
        <taxon>Bacteroidota</taxon>
        <taxon>Flavobacteriia</taxon>
        <taxon>Flavobacteriales</taxon>
        <taxon>Flavobacteriaceae</taxon>
        <taxon>Flavobacterium</taxon>
    </lineage>
</organism>
<dbReference type="EMBL" id="FQWH01000003">
    <property type="protein sequence ID" value="SHG63041.1"/>
    <property type="molecule type" value="Genomic_DNA"/>
</dbReference>
<protein>
    <recommendedName>
        <fullName evidence="1">DUF1842 domain-containing protein</fullName>
    </recommendedName>
</protein>
<evidence type="ECO:0000313" key="2">
    <source>
        <dbReference type="EMBL" id="SHG63041.1"/>
    </source>
</evidence>
<name>A0A1M5LDA9_FLAJO</name>
<reference evidence="2 3" key="1">
    <citation type="submission" date="2016-11" db="EMBL/GenBank/DDBJ databases">
        <authorList>
            <person name="Jaros S."/>
            <person name="Januszkiewicz K."/>
            <person name="Wedrychowicz H."/>
        </authorList>
    </citation>
    <scope>NUCLEOTIDE SEQUENCE [LARGE SCALE GENOMIC DNA]</scope>
    <source>
        <strain evidence="2 3">DSM 6792</strain>
    </source>
</reference>
<gene>
    <name evidence="2" type="ORF">SAMN05444388_103424</name>
</gene>